<dbReference type="PROSITE" id="PS50853">
    <property type="entry name" value="FN3"/>
    <property type="match status" value="1"/>
</dbReference>
<dbReference type="Pfam" id="PF00041">
    <property type="entry name" value="fn3"/>
    <property type="match status" value="1"/>
</dbReference>
<evidence type="ECO:0000256" key="1">
    <source>
        <dbReference type="SAM" id="Coils"/>
    </source>
</evidence>
<evidence type="ECO:0000313" key="6">
    <source>
        <dbReference type="Proteomes" id="UP000651837"/>
    </source>
</evidence>
<protein>
    <submittedName>
        <fullName evidence="4">Fibronectin type III domain protein</fullName>
    </submittedName>
    <submittedName>
        <fullName evidence="3">Fibronectin type III domain-containing protein</fullName>
    </submittedName>
</protein>
<keyword evidence="6" id="KW-1185">Reference proteome</keyword>
<dbReference type="InterPro" id="IPR003961">
    <property type="entry name" value="FN3_dom"/>
</dbReference>
<dbReference type="InterPro" id="IPR013783">
    <property type="entry name" value="Ig-like_fold"/>
</dbReference>
<name>A0A316E5W3_9FLAO</name>
<dbReference type="AlphaFoldDB" id="A0A316E5W3"/>
<organism evidence="4 5">
    <name type="scientific">Maribacter polysiphoniae</name>
    <dbReference type="NCBI Taxonomy" id="429344"/>
    <lineage>
        <taxon>Bacteria</taxon>
        <taxon>Pseudomonadati</taxon>
        <taxon>Bacteroidota</taxon>
        <taxon>Flavobacteriia</taxon>
        <taxon>Flavobacteriales</taxon>
        <taxon>Flavobacteriaceae</taxon>
        <taxon>Maribacter</taxon>
    </lineage>
</organism>
<reference evidence="3 6" key="2">
    <citation type="submission" date="2020-07" db="EMBL/GenBank/DDBJ databases">
        <title>The draft genome sequence of Maribacter polysiphoniae KCTC 22021.</title>
        <authorList>
            <person name="Mu L."/>
        </authorList>
    </citation>
    <scope>NUCLEOTIDE SEQUENCE [LARGE SCALE GENOMIC DNA]</scope>
    <source>
        <strain evidence="3 6">KCTC 22021</strain>
    </source>
</reference>
<dbReference type="Gene3D" id="2.60.40.10">
    <property type="entry name" value="Immunoglobulins"/>
    <property type="match status" value="2"/>
</dbReference>
<evidence type="ECO:0000259" key="2">
    <source>
        <dbReference type="PROSITE" id="PS50853"/>
    </source>
</evidence>
<evidence type="ECO:0000313" key="4">
    <source>
        <dbReference type="EMBL" id="PWK25781.1"/>
    </source>
</evidence>
<proteinExistence type="predicted"/>
<dbReference type="EMBL" id="QGGQ01000001">
    <property type="protein sequence ID" value="PWK25781.1"/>
    <property type="molecule type" value="Genomic_DNA"/>
</dbReference>
<sequence length="721" mass="80490">MVLCTLYTVLGYSQNFPVQVIPQAIPPAPIHFSDYADASTVSSPLRVQIILNDLEIANREVRLKAHFQGNGITFQSNDIVVGADPLFLEGGVPLILTNVELAPYFQFQNITGISPNVYGQAIPEGAYQFCFEVYDVLSGNRLSNKSCATTVVFQNEPPFLVMPRDKTNIEEINPQSIVFQWTPRSINVTNVEYELSLVEIWDTQIDPQAAFLSSPPVFQTTTTATTYVYGPVDPLLLSGKNYAWRVQARAKQGIEEIGLFKNEGYSEIFSFSYAGSCDLPLSLNHEVKGSTNANIFWDDFTTDIPEYTVRYRKKGNDNEWFLSKTTTNQLTLWDLKAGTTYEYQIQKKCTVTGSDWSLAKEFTTSLEFEEESVIDCGISPDINLTNTDPLASISTGTSFKAGDFPVKITEVSGSNGRFTGKGFVSLPYLKNIKVAVEFTNILINTDQEMAEGTVNTVYDPTWKNMLSVDETIETVDNAVDAITDLANSIGEALNLDISKDTKEKVNQIVDAMVANMNNEDLPEELLNKIETAAAQMKEAKEQYDNAIANGDTTAAETAQNNFNTAQGNLKEAQKEVEKYKDEVADLLKEAILDLYREGRDIKDVIVSEYNALLFDSTQNNEDSIIEFGFSVIDQGIVEKEKLDSQTVEAFDIEKTYAVYLFSKVLSEEVESDLFSAFLENARETGSDFSNIISENQDTPKEQVIELLKEELRIVFIKILLK</sequence>
<accession>A0A316E5W3</accession>
<dbReference type="Proteomes" id="UP000245667">
    <property type="component" value="Unassembled WGS sequence"/>
</dbReference>
<evidence type="ECO:0000313" key="3">
    <source>
        <dbReference type="EMBL" id="MBD1260319.1"/>
    </source>
</evidence>
<dbReference type="EMBL" id="JACWLN010000002">
    <property type="protein sequence ID" value="MBD1260319.1"/>
    <property type="molecule type" value="Genomic_DNA"/>
</dbReference>
<reference evidence="4 5" key="1">
    <citation type="submission" date="2018-05" db="EMBL/GenBank/DDBJ databases">
        <title>Genomic Encyclopedia of Archaeal and Bacterial Type Strains, Phase II (KMG-II): from individual species to whole genera.</title>
        <authorList>
            <person name="Goeker M."/>
        </authorList>
    </citation>
    <scope>NUCLEOTIDE SEQUENCE [LARGE SCALE GENOMIC DNA]</scope>
    <source>
        <strain evidence="4 5">DSM 23514</strain>
    </source>
</reference>
<dbReference type="Proteomes" id="UP000651837">
    <property type="component" value="Unassembled WGS sequence"/>
</dbReference>
<comment type="caution">
    <text evidence="4">The sequence shown here is derived from an EMBL/GenBank/DDBJ whole genome shotgun (WGS) entry which is preliminary data.</text>
</comment>
<evidence type="ECO:0000313" key="5">
    <source>
        <dbReference type="Proteomes" id="UP000245667"/>
    </source>
</evidence>
<gene>
    <name evidence="3" type="ORF">HZY62_06955</name>
    <name evidence="4" type="ORF">LX92_00524</name>
</gene>
<dbReference type="SUPFAM" id="SSF49265">
    <property type="entry name" value="Fibronectin type III"/>
    <property type="match status" value="1"/>
</dbReference>
<dbReference type="RefSeq" id="WP_170117781.1">
    <property type="nucleotide sequence ID" value="NZ_JACWLN010000002.1"/>
</dbReference>
<dbReference type="InterPro" id="IPR036116">
    <property type="entry name" value="FN3_sf"/>
</dbReference>
<feature type="domain" description="Fibronectin type-III" evidence="2">
    <location>
        <begin position="279"/>
        <end position="367"/>
    </location>
</feature>
<keyword evidence="1" id="KW-0175">Coiled coil</keyword>
<feature type="coiled-coil region" evidence="1">
    <location>
        <begin position="522"/>
        <end position="589"/>
    </location>
</feature>
<dbReference type="CDD" id="cd00063">
    <property type="entry name" value="FN3"/>
    <property type="match status" value="1"/>
</dbReference>